<name>A0A9K3D8U1_9EUKA</name>
<sequence length="93" mass="10135">MADKFNVTSGAEHSIGRFPQQAAQSTLRGHGQGKANAPASVQDAVIEDDEESFIDYEDPSEQLPADFVMPTDQAPDNPFRKLVAVFRESRGAQ</sequence>
<reference evidence="2 3" key="1">
    <citation type="journal article" date="2018" name="PLoS ONE">
        <title>The draft genome of Kipferlia bialata reveals reductive genome evolution in fornicate parasites.</title>
        <authorList>
            <person name="Tanifuji G."/>
            <person name="Takabayashi S."/>
            <person name="Kume K."/>
            <person name="Takagi M."/>
            <person name="Nakayama T."/>
            <person name="Kamikawa R."/>
            <person name="Inagaki Y."/>
            <person name="Hashimoto T."/>
        </authorList>
    </citation>
    <scope>NUCLEOTIDE SEQUENCE [LARGE SCALE GENOMIC DNA]</scope>
    <source>
        <strain evidence="2">NY0173</strain>
    </source>
</reference>
<dbReference type="EMBL" id="BDIP01005103">
    <property type="protein sequence ID" value="GIQ89494.1"/>
    <property type="molecule type" value="Genomic_DNA"/>
</dbReference>
<feature type="compositionally biased region" description="Polar residues" evidence="1">
    <location>
        <begin position="1"/>
        <end position="11"/>
    </location>
</feature>
<gene>
    <name evidence="2" type="ORF">KIPB_011978</name>
</gene>
<protein>
    <submittedName>
        <fullName evidence="2">Uncharacterized protein</fullName>
    </submittedName>
</protein>
<dbReference type="Proteomes" id="UP000265618">
    <property type="component" value="Unassembled WGS sequence"/>
</dbReference>
<keyword evidence="3" id="KW-1185">Reference proteome</keyword>
<comment type="caution">
    <text evidence="2">The sequence shown here is derived from an EMBL/GenBank/DDBJ whole genome shotgun (WGS) entry which is preliminary data.</text>
</comment>
<feature type="non-terminal residue" evidence="2">
    <location>
        <position position="1"/>
    </location>
</feature>
<dbReference type="AlphaFoldDB" id="A0A9K3D8U1"/>
<evidence type="ECO:0000256" key="1">
    <source>
        <dbReference type="SAM" id="MobiDB-lite"/>
    </source>
</evidence>
<evidence type="ECO:0000313" key="2">
    <source>
        <dbReference type="EMBL" id="GIQ89494.1"/>
    </source>
</evidence>
<organism evidence="2 3">
    <name type="scientific">Kipferlia bialata</name>
    <dbReference type="NCBI Taxonomy" id="797122"/>
    <lineage>
        <taxon>Eukaryota</taxon>
        <taxon>Metamonada</taxon>
        <taxon>Carpediemonas-like organisms</taxon>
        <taxon>Kipferlia</taxon>
    </lineage>
</organism>
<proteinExistence type="predicted"/>
<accession>A0A9K3D8U1</accession>
<feature type="region of interest" description="Disordered" evidence="1">
    <location>
        <begin position="1"/>
        <end position="43"/>
    </location>
</feature>
<evidence type="ECO:0000313" key="3">
    <source>
        <dbReference type="Proteomes" id="UP000265618"/>
    </source>
</evidence>